<evidence type="ECO:0000313" key="10">
    <source>
        <dbReference type="Proteomes" id="UP000265160"/>
    </source>
</evidence>
<reference evidence="9" key="2">
    <citation type="submission" date="2025-08" db="UniProtKB">
        <authorList>
            <consortium name="Ensembl"/>
        </authorList>
    </citation>
    <scope>IDENTIFICATION</scope>
</reference>
<dbReference type="GO" id="GO:0005737">
    <property type="term" value="C:cytoplasm"/>
    <property type="evidence" value="ECO:0007669"/>
    <property type="project" value="UniProtKB-SubCell"/>
</dbReference>
<dbReference type="PROSITE" id="PS50837">
    <property type="entry name" value="NACHT"/>
    <property type="match status" value="1"/>
</dbReference>
<dbReference type="Ensembl" id="ENSMZET00005010355.1">
    <property type="protein sequence ID" value="ENSMZEP00005009989.1"/>
    <property type="gene ID" value="ENSMZEG00005007570.1"/>
</dbReference>
<accession>A0A3P9BJ71</accession>
<dbReference type="InterPro" id="IPR029495">
    <property type="entry name" value="NACHT-assoc"/>
</dbReference>
<dbReference type="SUPFAM" id="SSF52047">
    <property type="entry name" value="RNI-like"/>
    <property type="match status" value="1"/>
</dbReference>
<keyword evidence="10" id="KW-1185">Reference proteome</keyword>
<dbReference type="GO" id="GO:0005524">
    <property type="term" value="F:ATP binding"/>
    <property type="evidence" value="ECO:0007669"/>
    <property type="project" value="UniProtKB-KW"/>
</dbReference>
<dbReference type="GeneTree" id="ENSGT01120000271898"/>
<dbReference type="SMART" id="SM01288">
    <property type="entry name" value="FISNA"/>
    <property type="match status" value="1"/>
</dbReference>
<comment type="subcellular location">
    <subcellularLocation>
        <location evidence="1">Cytoplasm</location>
    </subcellularLocation>
</comment>
<keyword evidence="7" id="KW-0812">Transmembrane</keyword>
<evidence type="ECO:0000256" key="5">
    <source>
        <dbReference type="ARBA" id="ARBA00022741"/>
    </source>
</evidence>
<dbReference type="Proteomes" id="UP000265160">
    <property type="component" value="LG3"/>
</dbReference>
<dbReference type="InterPro" id="IPR027417">
    <property type="entry name" value="P-loop_NTPase"/>
</dbReference>
<dbReference type="InterPro" id="IPR007111">
    <property type="entry name" value="NACHT_NTPase"/>
</dbReference>
<organism evidence="9 10">
    <name type="scientific">Maylandia zebra</name>
    <name type="common">zebra mbuna</name>
    <dbReference type="NCBI Taxonomy" id="106582"/>
    <lineage>
        <taxon>Eukaryota</taxon>
        <taxon>Metazoa</taxon>
        <taxon>Chordata</taxon>
        <taxon>Craniata</taxon>
        <taxon>Vertebrata</taxon>
        <taxon>Euteleostomi</taxon>
        <taxon>Actinopterygii</taxon>
        <taxon>Neopterygii</taxon>
        <taxon>Teleostei</taxon>
        <taxon>Neoteleostei</taxon>
        <taxon>Acanthomorphata</taxon>
        <taxon>Ovalentaria</taxon>
        <taxon>Cichlomorphae</taxon>
        <taxon>Cichliformes</taxon>
        <taxon>Cichlidae</taxon>
        <taxon>African cichlids</taxon>
        <taxon>Pseudocrenilabrinae</taxon>
        <taxon>Haplochromini</taxon>
        <taxon>Maylandia</taxon>
        <taxon>Maylandia zebra complex</taxon>
    </lineage>
</organism>
<dbReference type="Pfam" id="PF17779">
    <property type="entry name" value="WHD_NOD2"/>
    <property type="match status" value="1"/>
</dbReference>
<dbReference type="Pfam" id="PF17776">
    <property type="entry name" value="NLRC4_HD2"/>
    <property type="match status" value="1"/>
</dbReference>
<evidence type="ECO:0000256" key="2">
    <source>
        <dbReference type="ARBA" id="ARBA00022490"/>
    </source>
</evidence>
<feature type="transmembrane region" description="Helical" evidence="7">
    <location>
        <begin position="18"/>
        <end position="43"/>
    </location>
</feature>
<dbReference type="Gene3D" id="3.80.10.10">
    <property type="entry name" value="Ribonuclease Inhibitor"/>
    <property type="match status" value="1"/>
</dbReference>
<evidence type="ECO:0000313" key="9">
    <source>
        <dbReference type="Ensembl" id="ENSMZEP00005009989.1"/>
    </source>
</evidence>
<dbReference type="InterPro" id="IPR032675">
    <property type="entry name" value="LRR_dom_sf"/>
</dbReference>
<reference evidence="9 10" key="1">
    <citation type="journal article" date="2014" name="Nature">
        <title>The genomic substrate for adaptive radiation in African cichlid fish.</title>
        <authorList>
            <person name="Brawand D."/>
            <person name="Wagner C.E."/>
            <person name="Li Y.I."/>
            <person name="Malinsky M."/>
            <person name="Keller I."/>
            <person name="Fan S."/>
            <person name="Simakov O."/>
            <person name="Ng A.Y."/>
            <person name="Lim Z.W."/>
            <person name="Bezault E."/>
            <person name="Turner-Maier J."/>
            <person name="Johnson J."/>
            <person name="Alcazar R."/>
            <person name="Noh H.J."/>
            <person name="Russell P."/>
            <person name="Aken B."/>
            <person name="Alfoldi J."/>
            <person name="Amemiya C."/>
            <person name="Azzouzi N."/>
            <person name="Baroiller J.F."/>
            <person name="Barloy-Hubler F."/>
            <person name="Berlin A."/>
            <person name="Bloomquist R."/>
            <person name="Carleton K.L."/>
            <person name="Conte M.A."/>
            <person name="D'Cotta H."/>
            <person name="Eshel O."/>
            <person name="Gaffney L."/>
            <person name="Galibert F."/>
            <person name="Gante H.F."/>
            <person name="Gnerre S."/>
            <person name="Greuter L."/>
            <person name="Guyon R."/>
            <person name="Haddad N.S."/>
            <person name="Haerty W."/>
            <person name="Harris R.M."/>
            <person name="Hofmann H.A."/>
            <person name="Hourlier T."/>
            <person name="Hulata G."/>
            <person name="Jaffe D.B."/>
            <person name="Lara M."/>
            <person name="Lee A.P."/>
            <person name="MacCallum I."/>
            <person name="Mwaiko S."/>
            <person name="Nikaido M."/>
            <person name="Nishihara H."/>
            <person name="Ozouf-Costaz C."/>
            <person name="Penman D.J."/>
            <person name="Przybylski D."/>
            <person name="Rakotomanga M."/>
            <person name="Renn S.C.P."/>
            <person name="Ribeiro F.J."/>
            <person name="Ron M."/>
            <person name="Salzburger W."/>
            <person name="Sanchez-Pulido L."/>
            <person name="Santos M.E."/>
            <person name="Searle S."/>
            <person name="Sharpe T."/>
            <person name="Swofford R."/>
            <person name="Tan F.J."/>
            <person name="Williams L."/>
            <person name="Young S."/>
            <person name="Yin S."/>
            <person name="Okada N."/>
            <person name="Kocher T.D."/>
            <person name="Miska E.A."/>
            <person name="Lander E.S."/>
            <person name="Venkatesh B."/>
            <person name="Fernald R.D."/>
            <person name="Meyer A."/>
            <person name="Ponting C.P."/>
            <person name="Streelman J.T."/>
            <person name="Lindblad-Toh K."/>
            <person name="Seehausen O."/>
            <person name="Di Palma F."/>
        </authorList>
    </citation>
    <scope>NUCLEOTIDE SEQUENCE</scope>
</reference>
<dbReference type="AlphaFoldDB" id="A0A3P9BJ71"/>
<dbReference type="FunFam" id="3.40.50.300:FF:001524">
    <property type="entry name" value="Si:dkey-126g1.7"/>
    <property type="match status" value="1"/>
</dbReference>
<reference evidence="9" key="3">
    <citation type="submission" date="2025-09" db="UniProtKB">
        <authorList>
            <consortium name="Ensembl"/>
        </authorList>
    </citation>
    <scope>IDENTIFICATION</scope>
</reference>
<keyword evidence="2" id="KW-0963">Cytoplasm</keyword>
<dbReference type="InterPro" id="IPR041075">
    <property type="entry name" value="NOD1/2_WH"/>
</dbReference>
<keyword evidence="4" id="KW-0677">Repeat</keyword>
<proteinExistence type="predicted"/>
<name>A0A3P9BJ71_9CICH</name>
<dbReference type="Gene3D" id="3.40.50.300">
    <property type="entry name" value="P-loop containing nucleotide triphosphate hydrolases"/>
    <property type="match status" value="1"/>
</dbReference>
<keyword evidence="7" id="KW-0472">Membrane</keyword>
<dbReference type="Pfam" id="PF14484">
    <property type="entry name" value="FISNA"/>
    <property type="match status" value="1"/>
</dbReference>
<feature type="domain" description="NACHT" evidence="8">
    <location>
        <begin position="126"/>
        <end position="260"/>
    </location>
</feature>
<sequence length="707" mass="80326">QHQCEIISKDCSKYWTGVFLIHMCHITYIINLEVLVIILVLFLDPKNTCLPLVFTAIISCPLTSIDLCDLFQIIELCITEGGTGVVNTEHEVRQIEMFSWKPNRPETTIRCEDIFKASTGRDKPIRTVLTKGVAGIGKTFLTQKFTLDWAEDKTNQDIQFMFPFSFRELNLLKDKKFSLVGLIHHFFTEIKEAGICNFKKFKVVFIFDGLDECRLPLNFHITEILTDVTESTSVDVLLTNLIRGKLLPSAHIWITTRPAAANQIPAEYIDMVTEIRGFTDPKKEEYFRKRLRDKEEANTIISHIKTSRSLHIMCHIPIFCWITATVLESLLKTKPAGGKLPKTLTEMYIHFLVVQTKVKNIKHDGGAETDPLWSLKSKKMIEALGKLAFQQLQKGNLIFYESDLTECGINVSEASVYSGVFTQIFKEEGGLYQEKVYCFVHLSIQEFLAALHVHLTFTNSGINLLKEEETASVQSGESSVRHFYQSAVDKALKSPNGHLDLFLRFLLGLSLQTNQDLLQERMNDTLSPEKSIHLLHCLNELNDDSIVKEVQHHLSSGHLSKVDLSPAQWSALVFILLSSETGVDEFDLRKYSASEAALLQLLPVVTACKKFGKFSDIHVSRLSGCNLTERSCEALSSILSSQSSRLRELDMSNNNLQDSGVKLLCVGLGSPHCMLETLRLADSLFKKMWVFHNNCRYFIDFKMWFLF</sequence>
<keyword evidence="5" id="KW-0547">Nucleotide-binding</keyword>
<dbReference type="InterPro" id="IPR051261">
    <property type="entry name" value="NLR"/>
</dbReference>
<dbReference type="InterPro" id="IPR041267">
    <property type="entry name" value="NLRP_HD2"/>
</dbReference>
<keyword evidence="7" id="KW-1133">Transmembrane helix</keyword>
<dbReference type="PANTHER" id="PTHR24106">
    <property type="entry name" value="NACHT, LRR AND CARD DOMAINS-CONTAINING"/>
    <property type="match status" value="1"/>
</dbReference>
<keyword evidence="3" id="KW-0433">Leucine-rich repeat</keyword>
<evidence type="ECO:0000256" key="7">
    <source>
        <dbReference type="SAM" id="Phobius"/>
    </source>
</evidence>
<evidence type="ECO:0000259" key="8">
    <source>
        <dbReference type="PROSITE" id="PS50837"/>
    </source>
</evidence>
<evidence type="ECO:0000256" key="3">
    <source>
        <dbReference type="ARBA" id="ARBA00022614"/>
    </source>
</evidence>
<evidence type="ECO:0000256" key="1">
    <source>
        <dbReference type="ARBA" id="ARBA00004496"/>
    </source>
</evidence>
<keyword evidence="6" id="KW-0067">ATP-binding</keyword>
<evidence type="ECO:0000256" key="4">
    <source>
        <dbReference type="ARBA" id="ARBA00022737"/>
    </source>
</evidence>
<evidence type="ECO:0000256" key="6">
    <source>
        <dbReference type="ARBA" id="ARBA00022840"/>
    </source>
</evidence>
<dbReference type="Pfam" id="PF05729">
    <property type="entry name" value="NACHT"/>
    <property type="match status" value="1"/>
</dbReference>
<dbReference type="SMART" id="SM00368">
    <property type="entry name" value="LRR_RI"/>
    <property type="match status" value="2"/>
</dbReference>
<protein>
    <recommendedName>
        <fullName evidence="8">NACHT domain-containing protein</fullName>
    </recommendedName>
</protein>